<reference evidence="3" key="1">
    <citation type="journal article" date="2013" name="Nature">
        <title>Draft genome of the wheat A-genome progenitor Triticum urartu.</title>
        <authorList>
            <person name="Ling H.Q."/>
            <person name="Zhao S."/>
            <person name="Liu D."/>
            <person name="Wang J."/>
            <person name="Sun H."/>
            <person name="Zhang C."/>
            <person name="Fan H."/>
            <person name="Li D."/>
            <person name="Dong L."/>
            <person name="Tao Y."/>
            <person name="Gao C."/>
            <person name="Wu H."/>
            <person name="Li Y."/>
            <person name="Cui Y."/>
            <person name="Guo X."/>
            <person name="Zheng S."/>
            <person name="Wang B."/>
            <person name="Yu K."/>
            <person name="Liang Q."/>
            <person name="Yang W."/>
            <person name="Lou X."/>
            <person name="Chen J."/>
            <person name="Feng M."/>
            <person name="Jian J."/>
            <person name="Zhang X."/>
            <person name="Luo G."/>
            <person name="Jiang Y."/>
            <person name="Liu J."/>
            <person name="Wang Z."/>
            <person name="Sha Y."/>
            <person name="Zhang B."/>
            <person name="Wu H."/>
            <person name="Tang D."/>
            <person name="Shen Q."/>
            <person name="Xue P."/>
            <person name="Zou S."/>
            <person name="Wang X."/>
            <person name="Liu X."/>
            <person name="Wang F."/>
            <person name="Yang Y."/>
            <person name="An X."/>
            <person name="Dong Z."/>
            <person name="Zhang K."/>
            <person name="Zhang X."/>
            <person name="Luo M.C."/>
            <person name="Dvorak J."/>
            <person name="Tong Y."/>
            <person name="Wang J."/>
            <person name="Yang H."/>
            <person name="Li Z."/>
            <person name="Wang D."/>
            <person name="Zhang A."/>
            <person name="Wang J."/>
        </authorList>
    </citation>
    <scope>NUCLEOTIDE SEQUENCE</scope>
    <source>
        <strain evidence="3">cv. G1812</strain>
    </source>
</reference>
<protein>
    <submittedName>
        <fullName evidence="2">Uncharacterized protein</fullName>
    </submittedName>
</protein>
<dbReference type="Gramene" id="TuG1812G0500000216.01.T02">
    <property type="protein sequence ID" value="TuG1812G0500000216.01.T02"/>
    <property type="gene ID" value="TuG1812G0500000216.01"/>
</dbReference>
<dbReference type="Proteomes" id="UP000015106">
    <property type="component" value="Chromosome 5"/>
</dbReference>
<feature type="compositionally biased region" description="Basic residues" evidence="1">
    <location>
        <begin position="57"/>
        <end position="73"/>
    </location>
</feature>
<name>A0A8R7UBM2_TRIUA</name>
<feature type="region of interest" description="Disordered" evidence="1">
    <location>
        <begin position="1"/>
        <end position="73"/>
    </location>
</feature>
<dbReference type="Gramene" id="TuG1812G0500000216.01.T01">
    <property type="protein sequence ID" value="TuG1812G0500000216.01.T01"/>
    <property type="gene ID" value="TuG1812G0500000216.01"/>
</dbReference>
<reference evidence="2" key="3">
    <citation type="submission" date="2022-06" db="UniProtKB">
        <authorList>
            <consortium name="EnsemblPlants"/>
        </authorList>
    </citation>
    <scope>IDENTIFICATION</scope>
</reference>
<organism evidence="2 3">
    <name type="scientific">Triticum urartu</name>
    <name type="common">Red wild einkorn</name>
    <name type="synonym">Crithodium urartu</name>
    <dbReference type="NCBI Taxonomy" id="4572"/>
    <lineage>
        <taxon>Eukaryota</taxon>
        <taxon>Viridiplantae</taxon>
        <taxon>Streptophyta</taxon>
        <taxon>Embryophyta</taxon>
        <taxon>Tracheophyta</taxon>
        <taxon>Spermatophyta</taxon>
        <taxon>Magnoliopsida</taxon>
        <taxon>Liliopsida</taxon>
        <taxon>Poales</taxon>
        <taxon>Poaceae</taxon>
        <taxon>BOP clade</taxon>
        <taxon>Pooideae</taxon>
        <taxon>Triticodae</taxon>
        <taxon>Triticeae</taxon>
        <taxon>Triticinae</taxon>
        <taxon>Triticum</taxon>
    </lineage>
</organism>
<dbReference type="EnsemblPlants" id="TuG1812G0500000216.01.T02">
    <property type="protein sequence ID" value="TuG1812G0500000216.01.T02"/>
    <property type="gene ID" value="TuG1812G0500000216.01"/>
</dbReference>
<dbReference type="AlphaFoldDB" id="A0A8R7UBM2"/>
<accession>A0A8R7UBM2</accession>
<feature type="compositionally biased region" description="Low complexity" evidence="1">
    <location>
        <begin position="28"/>
        <end position="52"/>
    </location>
</feature>
<dbReference type="EnsemblPlants" id="TuG1812G0500000216.01.T01">
    <property type="protein sequence ID" value="TuG1812G0500000216.01.T01"/>
    <property type="gene ID" value="TuG1812G0500000216.01"/>
</dbReference>
<evidence type="ECO:0000256" key="1">
    <source>
        <dbReference type="SAM" id="MobiDB-lite"/>
    </source>
</evidence>
<sequence length="73" mass="7216">MEGSPRPAEGLVHGGHLGDRACGGGASGTARSCAATAPAAGGSGPRSNPSGGEKFTGHNHCRKVMGVRNTKKF</sequence>
<proteinExistence type="predicted"/>
<reference evidence="2" key="2">
    <citation type="submission" date="2018-03" db="EMBL/GenBank/DDBJ databases">
        <title>The Triticum urartu genome reveals the dynamic nature of wheat genome evolution.</title>
        <authorList>
            <person name="Ling H."/>
            <person name="Ma B."/>
            <person name="Shi X."/>
            <person name="Liu H."/>
            <person name="Dong L."/>
            <person name="Sun H."/>
            <person name="Cao Y."/>
            <person name="Gao Q."/>
            <person name="Zheng S."/>
            <person name="Li Y."/>
            <person name="Yu Y."/>
            <person name="Du H."/>
            <person name="Qi M."/>
            <person name="Li Y."/>
            <person name="Yu H."/>
            <person name="Cui Y."/>
            <person name="Wang N."/>
            <person name="Chen C."/>
            <person name="Wu H."/>
            <person name="Zhao Y."/>
            <person name="Zhang J."/>
            <person name="Li Y."/>
            <person name="Zhou W."/>
            <person name="Zhang B."/>
            <person name="Hu W."/>
            <person name="Eijk M."/>
            <person name="Tang J."/>
            <person name="Witsenboer H."/>
            <person name="Zhao S."/>
            <person name="Li Z."/>
            <person name="Zhang A."/>
            <person name="Wang D."/>
            <person name="Liang C."/>
        </authorList>
    </citation>
    <scope>NUCLEOTIDE SEQUENCE [LARGE SCALE GENOMIC DNA]</scope>
    <source>
        <strain evidence="2">cv. G1812</strain>
    </source>
</reference>
<evidence type="ECO:0000313" key="2">
    <source>
        <dbReference type="EnsemblPlants" id="TuG1812G0500000216.01.T01"/>
    </source>
</evidence>
<keyword evidence="3" id="KW-1185">Reference proteome</keyword>
<evidence type="ECO:0000313" key="3">
    <source>
        <dbReference type="Proteomes" id="UP000015106"/>
    </source>
</evidence>